<dbReference type="EMBL" id="CM023474">
    <property type="protein sequence ID" value="KAH7949162.1"/>
    <property type="molecule type" value="Genomic_DNA"/>
</dbReference>
<comment type="caution">
    <text evidence="1">The sequence shown here is derived from an EMBL/GenBank/DDBJ whole genome shotgun (WGS) entry which is preliminary data.</text>
</comment>
<evidence type="ECO:0000313" key="1">
    <source>
        <dbReference type="EMBL" id="KAH7949162.1"/>
    </source>
</evidence>
<proteinExistence type="predicted"/>
<reference evidence="1" key="1">
    <citation type="submission" date="2020-05" db="EMBL/GenBank/DDBJ databases">
        <title>Large-scale comparative analyses of tick genomes elucidate their genetic diversity and vector capacities.</title>
        <authorList>
            <person name="Jia N."/>
            <person name="Wang J."/>
            <person name="Shi W."/>
            <person name="Du L."/>
            <person name="Sun Y."/>
            <person name="Zhan W."/>
            <person name="Jiang J."/>
            <person name="Wang Q."/>
            <person name="Zhang B."/>
            <person name="Ji P."/>
            <person name="Sakyi L.B."/>
            <person name="Cui X."/>
            <person name="Yuan T."/>
            <person name="Jiang B."/>
            <person name="Yang W."/>
            <person name="Lam T.T.-Y."/>
            <person name="Chang Q."/>
            <person name="Ding S."/>
            <person name="Wang X."/>
            <person name="Zhu J."/>
            <person name="Ruan X."/>
            <person name="Zhao L."/>
            <person name="Wei J."/>
            <person name="Que T."/>
            <person name="Du C."/>
            <person name="Cheng J."/>
            <person name="Dai P."/>
            <person name="Han X."/>
            <person name="Huang E."/>
            <person name="Gao Y."/>
            <person name="Liu J."/>
            <person name="Shao H."/>
            <person name="Ye R."/>
            <person name="Li L."/>
            <person name="Wei W."/>
            <person name="Wang X."/>
            <person name="Wang C."/>
            <person name="Yang T."/>
            <person name="Huo Q."/>
            <person name="Li W."/>
            <person name="Guo W."/>
            <person name="Chen H."/>
            <person name="Zhou L."/>
            <person name="Ni X."/>
            <person name="Tian J."/>
            <person name="Zhou Y."/>
            <person name="Sheng Y."/>
            <person name="Liu T."/>
            <person name="Pan Y."/>
            <person name="Xia L."/>
            <person name="Li J."/>
            <person name="Zhao F."/>
            <person name="Cao W."/>
        </authorList>
    </citation>
    <scope>NUCLEOTIDE SEQUENCE</scope>
    <source>
        <strain evidence="1">Dsil-2018</strain>
    </source>
</reference>
<gene>
    <name evidence="1" type="ORF">HPB49_005714</name>
</gene>
<dbReference type="Proteomes" id="UP000821865">
    <property type="component" value="Chromosome 5"/>
</dbReference>
<organism evidence="1 2">
    <name type="scientific">Dermacentor silvarum</name>
    <name type="common">Tick</name>
    <dbReference type="NCBI Taxonomy" id="543639"/>
    <lineage>
        <taxon>Eukaryota</taxon>
        <taxon>Metazoa</taxon>
        <taxon>Ecdysozoa</taxon>
        <taxon>Arthropoda</taxon>
        <taxon>Chelicerata</taxon>
        <taxon>Arachnida</taxon>
        <taxon>Acari</taxon>
        <taxon>Parasitiformes</taxon>
        <taxon>Ixodida</taxon>
        <taxon>Ixodoidea</taxon>
        <taxon>Ixodidae</taxon>
        <taxon>Rhipicephalinae</taxon>
        <taxon>Dermacentor</taxon>
    </lineage>
</organism>
<protein>
    <submittedName>
        <fullName evidence="1">Uncharacterized protein</fullName>
    </submittedName>
</protein>
<keyword evidence="2" id="KW-1185">Reference proteome</keyword>
<evidence type="ECO:0000313" key="2">
    <source>
        <dbReference type="Proteomes" id="UP000821865"/>
    </source>
</evidence>
<name>A0ACB8CQ62_DERSI</name>
<accession>A0ACB8CQ62</accession>
<sequence>MFNSVRTLRVRVRMRIAVFSRDWLEKHSTTFSYTNQNILTVAALRILSFNVKEHNGLSSLFVQEEDPSVPASPCIVFSGGDVEETDLLHIKVDREKLFAVKNGEEGLAAVLSAYWLFNIQYDRKLFNTLVLERLFFGLTLSAL</sequence>